<dbReference type="OMA" id="KADCARM"/>
<keyword evidence="2 3" id="KW-0040">ANK repeat</keyword>
<dbReference type="SUPFAM" id="SSF48403">
    <property type="entry name" value="Ankyrin repeat"/>
    <property type="match status" value="1"/>
</dbReference>
<feature type="repeat" description="ANK" evidence="3">
    <location>
        <begin position="74"/>
        <end position="106"/>
    </location>
</feature>
<evidence type="ECO:0000256" key="3">
    <source>
        <dbReference type="PROSITE-ProRule" id="PRU00023"/>
    </source>
</evidence>
<dbReference type="PROSITE" id="PS50088">
    <property type="entry name" value="ANK_REPEAT"/>
    <property type="match status" value="2"/>
</dbReference>
<dbReference type="EMBL" id="CM007383">
    <property type="protein sequence ID" value="ONK74285.1"/>
    <property type="molecule type" value="Genomic_DNA"/>
</dbReference>
<dbReference type="Pfam" id="PF12796">
    <property type="entry name" value="Ank_2"/>
    <property type="match status" value="1"/>
</dbReference>
<dbReference type="AlphaFoldDB" id="A0A5P1F7C6"/>
<dbReference type="Gene3D" id="1.25.40.20">
    <property type="entry name" value="Ankyrin repeat-containing domain"/>
    <property type="match status" value="2"/>
</dbReference>
<feature type="repeat" description="ANK" evidence="3">
    <location>
        <begin position="107"/>
        <end position="139"/>
    </location>
</feature>
<evidence type="ECO:0000313" key="4">
    <source>
        <dbReference type="EMBL" id="ONK74285.1"/>
    </source>
</evidence>
<dbReference type="Proteomes" id="UP000243459">
    <property type="component" value="Chromosome 3"/>
</dbReference>
<dbReference type="InterPro" id="IPR002110">
    <property type="entry name" value="Ankyrin_rpt"/>
</dbReference>
<evidence type="ECO:0000256" key="1">
    <source>
        <dbReference type="ARBA" id="ARBA00022737"/>
    </source>
</evidence>
<dbReference type="InterPro" id="IPR050889">
    <property type="entry name" value="Dendritic_Spine_Reg/Scaffold"/>
</dbReference>
<evidence type="ECO:0000313" key="5">
    <source>
        <dbReference type="Proteomes" id="UP000243459"/>
    </source>
</evidence>
<organism evidence="4 5">
    <name type="scientific">Asparagus officinalis</name>
    <name type="common">Garden asparagus</name>
    <dbReference type="NCBI Taxonomy" id="4686"/>
    <lineage>
        <taxon>Eukaryota</taxon>
        <taxon>Viridiplantae</taxon>
        <taxon>Streptophyta</taxon>
        <taxon>Embryophyta</taxon>
        <taxon>Tracheophyta</taxon>
        <taxon>Spermatophyta</taxon>
        <taxon>Magnoliopsida</taxon>
        <taxon>Liliopsida</taxon>
        <taxon>Asparagales</taxon>
        <taxon>Asparagaceae</taxon>
        <taxon>Asparagoideae</taxon>
        <taxon>Asparagus</taxon>
    </lineage>
</organism>
<dbReference type="SMART" id="SM00248">
    <property type="entry name" value="ANK"/>
    <property type="match status" value="3"/>
</dbReference>
<proteinExistence type="predicted"/>
<evidence type="ECO:0000256" key="2">
    <source>
        <dbReference type="ARBA" id="ARBA00023043"/>
    </source>
</evidence>
<protein>
    <submittedName>
        <fullName evidence="4">Uncharacterized protein</fullName>
    </submittedName>
</protein>
<keyword evidence="5" id="KW-1185">Reference proteome</keyword>
<gene>
    <name evidence="4" type="ORF">A4U43_C03F4680</name>
</gene>
<dbReference type="Gramene" id="ONK74285">
    <property type="protein sequence ID" value="ONK74285"/>
    <property type="gene ID" value="A4U43_C03F4680"/>
</dbReference>
<keyword evidence="1" id="KW-0677">Repeat</keyword>
<dbReference type="PANTHER" id="PTHR24166:SF48">
    <property type="entry name" value="PROTEIN VAPYRIN"/>
    <property type="match status" value="1"/>
</dbReference>
<dbReference type="PRINTS" id="PR01415">
    <property type="entry name" value="ANKYRIN"/>
</dbReference>
<name>A0A5P1F7C6_ASPOF</name>
<reference evidence="5" key="1">
    <citation type="journal article" date="2017" name="Nat. Commun.">
        <title>The asparagus genome sheds light on the origin and evolution of a young Y chromosome.</title>
        <authorList>
            <person name="Harkess A."/>
            <person name="Zhou J."/>
            <person name="Xu C."/>
            <person name="Bowers J.E."/>
            <person name="Van der Hulst R."/>
            <person name="Ayyampalayam S."/>
            <person name="Mercati F."/>
            <person name="Riccardi P."/>
            <person name="McKain M.R."/>
            <person name="Kakrana A."/>
            <person name="Tang H."/>
            <person name="Ray J."/>
            <person name="Groenendijk J."/>
            <person name="Arikit S."/>
            <person name="Mathioni S.M."/>
            <person name="Nakano M."/>
            <person name="Shan H."/>
            <person name="Telgmann-Rauber A."/>
            <person name="Kanno A."/>
            <person name="Yue Z."/>
            <person name="Chen H."/>
            <person name="Li W."/>
            <person name="Chen Y."/>
            <person name="Xu X."/>
            <person name="Zhang Y."/>
            <person name="Luo S."/>
            <person name="Chen H."/>
            <person name="Gao J."/>
            <person name="Mao Z."/>
            <person name="Pires J.C."/>
            <person name="Luo M."/>
            <person name="Kudrna D."/>
            <person name="Wing R.A."/>
            <person name="Meyers B.C."/>
            <person name="Yi K."/>
            <person name="Kong H."/>
            <person name="Lavrijsen P."/>
            <person name="Sunseri F."/>
            <person name="Falavigna A."/>
            <person name="Ye Y."/>
            <person name="Leebens-Mack J.H."/>
            <person name="Chen G."/>
        </authorList>
    </citation>
    <scope>NUCLEOTIDE SEQUENCE [LARGE SCALE GENOMIC DNA]</scope>
    <source>
        <strain evidence="5">cv. DH0086</strain>
    </source>
</reference>
<dbReference type="InterPro" id="IPR036770">
    <property type="entry name" value="Ankyrin_rpt-contain_sf"/>
</dbReference>
<accession>A0A5P1F7C6</accession>
<dbReference type="PANTHER" id="PTHR24166">
    <property type="entry name" value="ROLLING PEBBLES, ISOFORM B"/>
    <property type="match status" value="1"/>
</dbReference>
<sequence length="240" mass="25381">MVKLLLTKGSAGLKEVRNFVGKTSYDAAAEGGHGRLFDMLKLGDELALASRKGEARLVVKMIDRGAAANGRDQHGWTALMRAGFKGRVEVMKALLERRAEVGATDEKGYTALHCAVEAGQVEAVKLLVKRGADLEARTMKGVTAMQIANSLGYAGIVRILSQGGAARYGGPVIGINGVNSAIPVATEKQKKLTVGQKVSREMWEKDVKKNGSRLSFGSGGGSGRGLRTGFDRQAMAVASH</sequence>
<dbReference type="PROSITE" id="PS50297">
    <property type="entry name" value="ANK_REP_REGION"/>
    <property type="match status" value="2"/>
</dbReference>